<feature type="compositionally biased region" description="Acidic residues" evidence="3">
    <location>
        <begin position="86"/>
        <end position="104"/>
    </location>
</feature>
<dbReference type="SMART" id="SM00128">
    <property type="entry name" value="IPPc"/>
    <property type="match status" value="1"/>
</dbReference>
<feature type="domain" description="Inositol polyphosphate-related phosphatase" evidence="4">
    <location>
        <begin position="309"/>
        <end position="669"/>
    </location>
</feature>
<feature type="region of interest" description="Disordered" evidence="3">
    <location>
        <begin position="79"/>
        <end position="119"/>
    </location>
</feature>
<dbReference type="EMBL" id="CM000130">
    <property type="protein sequence ID" value="EEC79590.1"/>
    <property type="molecule type" value="Genomic_DNA"/>
</dbReference>
<dbReference type="Gramene" id="BGIOSGA017666-TA">
    <property type="protein sequence ID" value="BGIOSGA017666-PA"/>
    <property type="gene ID" value="BGIOSGA017666"/>
</dbReference>
<dbReference type="PANTHER" id="PTHR45666">
    <property type="entry name" value="TYPE IV INOSITOL POLYPHOSPHATE 5-PHOSPHATASE 9"/>
    <property type="match status" value="1"/>
</dbReference>
<dbReference type="Pfam" id="PF22669">
    <property type="entry name" value="Exo_endo_phos2"/>
    <property type="match status" value="3"/>
</dbReference>
<proteinExistence type="inferred from homology"/>
<dbReference type="GO" id="GO:0034485">
    <property type="term" value="F:phosphatidylinositol-3,4,5-trisphosphate 5-phosphatase activity"/>
    <property type="evidence" value="ECO:0007669"/>
    <property type="project" value="TreeGrafter"/>
</dbReference>
<name>B8B096_ORYSI</name>
<dbReference type="HOGENOM" id="CLU_011711_4_0_1"/>
<dbReference type="InterPro" id="IPR000300">
    <property type="entry name" value="IPPc"/>
</dbReference>
<dbReference type="GO" id="GO:0004445">
    <property type="term" value="F:inositol-polyphosphate 5-phosphatase activity"/>
    <property type="evidence" value="ECO:0007669"/>
    <property type="project" value="InterPro"/>
</dbReference>
<evidence type="ECO:0000256" key="1">
    <source>
        <dbReference type="ARBA" id="ARBA00010768"/>
    </source>
</evidence>
<dbReference type="InterPro" id="IPR036691">
    <property type="entry name" value="Endo/exonu/phosph_ase_sf"/>
</dbReference>
<dbReference type="FunFam" id="3.60.10.10:FF:000014">
    <property type="entry name" value="Type I inositol polyphosphate 5-phosphatase 1"/>
    <property type="match status" value="1"/>
</dbReference>
<dbReference type="Proteomes" id="UP000007015">
    <property type="component" value="Chromosome 5"/>
</dbReference>
<dbReference type="GO" id="GO:0046856">
    <property type="term" value="P:phosphatidylinositol dephosphorylation"/>
    <property type="evidence" value="ECO:0007669"/>
    <property type="project" value="InterPro"/>
</dbReference>
<evidence type="ECO:0000256" key="2">
    <source>
        <dbReference type="ARBA" id="ARBA00022801"/>
    </source>
</evidence>
<feature type="compositionally biased region" description="Basic and acidic residues" evidence="3">
    <location>
        <begin position="302"/>
        <end position="312"/>
    </location>
</feature>
<organism evidence="5 6">
    <name type="scientific">Oryza sativa subsp. indica</name>
    <name type="common">Rice</name>
    <dbReference type="NCBI Taxonomy" id="39946"/>
    <lineage>
        <taxon>Eukaryota</taxon>
        <taxon>Viridiplantae</taxon>
        <taxon>Streptophyta</taxon>
        <taxon>Embryophyta</taxon>
        <taxon>Tracheophyta</taxon>
        <taxon>Spermatophyta</taxon>
        <taxon>Magnoliopsida</taxon>
        <taxon>Liliopsida</taxon>
        <taxon>Poales</taxon>
        <taxon>Poaceae</taxon>
        <taxon>BOP clade</taxon>
        <taxon>Oryzoideae</taxon>
        <taxon>Oryzeae</taxon>
        <taxon>Oryzinae</taxon>
        <taxon>Oryza</taxon>
        <taxon>Oryza sativa</taxon>
    </lineage>
</organism>
<dbReference type="AlphaFoldDB" id="B8B096"/>
<feature type="region of interest" description="Disordered" evidence="3">
    <location>
        <begin position="302"/>
        <end position="322"/>
    </location>
</feature>
<dbReference type="InterPro" id="IPR045849">
    <property type="entry name" value="IP5P_plant"/>
</dbReference>
<dbReference type="PANTHER" id="PTHR45666:SF9">
    <property type="entry name" value="INOSITOL POLYPHOSPHATE-RELATED PHOSPHATASE DOMAIN-CONTAINING PROTEIN"/>
    <property type="match status" value="1"/>
</dbReference>
<protein>
    <recommendedName>
        <fullName evidence="4">Inositol polyphosphate-related phosphatase domain-containing protein</fullName>
    </recommendedName>
</protein>
<dbReference type="GO" id="GO:0004439">
    <property type="term" value="F:phosphatidylinositol-4,5-bisphosphate 5-phosphatase activity"/>
    <property type="evidence" value="ECO:0007669"/>
    <property type="project" value="TreeGrafter"/>
</dbReference>
<gene>
    <name evidence="5" type="ORF">OsI_20770</name>
</gene>
<evidence type="ECO:0000259" key="4">
    <source>
        <dbReference type="SMART" id="SM00128"/>
    </source>
</evidence>
<dbReference type="Gene3D" id="3.60.10.10">
    <property type="entry name" value="Endonuclease/exonuclease/phosphatase"/>
    <property type="match status" value="2"/>
</dbReference>
<dbReference type="OMA" id="HTFDGWI"/>
<comment type="similarity">
    <text evidence="1">Belongs to the inositol polyphosphate 5-phosphatase family.</text>
</comment>
<sequence>MASPSSSASSLLLPRRGHQLQEPAMAASQMRCGGRRENQKGLVQRCAETMMLCCGVDCGCGALRLWRRVVLRKWLNVGSGSGDSDFSADECDASDGELDGEDRDNESYGEGTSLDGLGAGTIGDEIKSMPYRPRRRKSETLRAQYIDIRELRICVGTWNLAGKFPPSDLDIQDWLDKEEQADIYVLGFQEIVPLNAGNIFGSEDNSPIAVWEHIIRETLNKICPDKPQYKCHSDPPSPSRFNPSDYVMVMKDELLSESDSDNYGELHPLIKQNDDIAIDNDVVHDKTYENFSAASNGRVHNGKDFSRMDSVKTSDQSPNLSYEKDRSKLEETTKLLYHPERLGMIWPEQPLDMMAQCLRASTSLKALATPASLKSTVNFPNDDLSHQVNSDNGVIKSKRPCFLRIVSKQMVGIYLSIWVRRDLRKHIQNLRVSTVGVGAMGYMGNKASINFNPLLLLFNSTALKTFANHLVKKSHRLISLVLGSISVSMSIHQTHFCFVCCHLTSGEKDGDELKRNADVEEILRRTVFNPLPGLSTPKGILGHERIIWFGDLNYRINLSYERAHELISKQDWDGLFENDQLKRELSKGHTFDGWIEGDISFPPTYKYEFDSEKYVSDEPKSGRRTPAWCDRILSRGKGIRLISYRRGELKLSDHRPVTAVFMADVEVLCHRKLQKALTFTDAEVEYHLASSSAEGR</sequence>
<evidence type="ECO:0000256" key="3">
    <source>
        <dbReference type="SAM" id="MobiDB-lite"/>
    </source>
</evidence>
<evidence type="ECO:0000313" key="5">
    <source>
        <dbReference type="EMBL" id="EEC79590.1"/>
    </source>
</evidence>
<keyword evidence="2" id="KW-0378">Hydrolase</keyword>
<evidence type="ECO:0000313" key="6">
    <source>
        <dbReference type="Proteomes" id="UP000007015"/>
    </source>
</evidence>
<reference evidence="5 6" key="1">
    <citation type="journal article" date="2005" name="PLoS Biol.">
        <title>The genomes of Oryza sativa: a history of duplications.</title>
        <authorList>
            <person name="Yu J."/>
            <person name="Wang J."/>
            <person name="Lin W."/>
            <person name="Li S."/>
            <person name="Li H."/>
            <person name="Zhou J."/>
            <person name="Ni P."/>
            <person name="Dong W."/>
            <person name="Hu S."/>
            <person name="Zeng C."/>
            <person name="Zhang J."/>
            <person name="Zhang Y."/>
            <person name="Li R."/>
            <person name="Xu Z."/>
            <person name="Li S."/>
            <person name="Li X."/>
            <person name="Zheng H."/>
            <person name="Cong L."/>
            <person name="Lin L."/>
            <person name="Yin J."/>
            <person name="Geng J."/>
            <person name="Li G."/>
            <person name="Shi J."/>
            <person name="Liu J."/>
            <person name="Lv H."/>
            <person name="Li J."/>
            <person name="Wang J."/>
            <person name="Deng Y."/>
            <person name="Ran L."/>
            <person name="Shi X."/>
            <person name="Wang X."/>
            <person name="Wu Q."/>
            <person name="Li C."/>
            <person name="Ren X."/>
            <person name="Wang J."/>
            <person name="Wang X."/>
            <person name="Li D."/>
            <person name="Liu D."/>
            <person name="Zhang X."/>
            <person name="Ji Z."/>
            <person name="Zhao W."/>
            <person name="Sun Y."/>
            <person name="Zhang Z."/>
            <person name="Bao J."/>
            <person name="Han Y."/>
            <person name="Dong L."/>
            <person name="Ji J."/>
            <person name="Chen P."/>
            <person name="Wu S."/>
            <person name="Liu J."/>
            <person name="Xiao Y."/>
            <person name="Bu D."/>
            <person name="Tan J."/>
            <person name="Yang L."/>
            <person name="Ye C."/>
            <person name="Zhang J."/>
            <person name="Xu J."/>
            <person name="Zhou Y."/>
            <person name="Yu Y."/>
            <person name="Zhang B."/>
            <person name="Zhuang S."/>
            <person name="Wei H."/>
            <person name="Liu B."/>
            <person name="Lei M."/>
            <person name="Yu H."/>
            <person name="Li Y."/>
            <person name="Xu H."/>
            <person name="Wei S."/>
            <person name="He X."/>
            <person name="Fang L."/>
            <person name="Zhang Z."/>
            <person name="Zhang Y."/>
            <person name="Huang X."/>
            <person name="Su Z."/>
            <person name="Tong W."/>
            <person name="Li J."/>
            <person name="Tong Z."/>
            <person name="Li S."/>
            <person name="Ye J."/>
            <person name="Wang L."/>
            <person name="Fang L."/>
            <person name="Lei T."/>
            <person name="Chen C."/>
            <person name="Chen H."/>
            <person name="Xu Z."/>
            <person name="Li H."/>
            <person name="Huang H."/>
            <person name="Zhang F."/>
            <person name="Xu H."/>
            <person name="Li N."/>
            <person name="Zhao C."/>
            <person name="Li S."/>
            <person name="Dong L."/>
            <person name="Huang Y."/>
            <person name="Li L."/>
            <person name="Xi Y."/>
            <person name="Qi Q."/>
            <person name="Li W."/>
            <person name="Zhang B."/>
            <person name="Hu W."/>
            <person name="Zhang Y."/>
            <person name="Tian X."/>
            <person name="Jiao Y."/>
            <person name="Liang X."/>
            <person name="Jin J."/>
            <person name="Gao L."/>
            <person name="Zheng W."/>
            <person name="Hao B."/>
            <person name="Liu S."/>
            <person name="Wang W."/>
            <person name="Yuan L."/>
            <person name="Cao M."/>
            <person name="McDermott J."/>
            <person name="Samudrala R."/>
            <person name="Wang J."/>
            <person name="Wong G.K."/>
            <person name="Yang H."/>
        </authorList>
    </citation>
    <scope>NUCLEOTIDE SEQUENCE [LARGE SCALE GENOMIC DNA]</scope>
    <source>
        <strain evidence="6">cv. 93-11</strain>
    </source>
</reference>
<accession>B8B096</accession>
<keyword evidence="6" id="KW-1185">Reference proteome</keyword>
<dbReference type="SUPFAM" id="SSF56219">
    <property type="entry name" value="DNase I-like"/>
    <property type="match status" value="2"/>
</dbReference>
<dbReference type="STRING" id="39946.B8B096"/>